<dbReference type="InterPro" id="IPR015943">
    <property type="entry name" value="WD40/YVTN_repeat-like_dom_sf"/>
</dbReference>
<dbReference type="InterPro" id="IPR036322">
    <property type="entry name" value="WD40_repeat_dom_sf"/>
</dbReference>
<protein>
    <submittedName>
        <fullName evidence="2">SPS-sensor component PTR3</fullName>
    </submittedName>
</protein>
<dbReference type="Proteomes" id="UP001623330">
    <property type="component" value="Unassembled WGS sequence"/>
</dbReference>
<evidence type="ECO:0000313" key="2">
    <source>
        <dbReference type="EMBL" id="KAL3229723.1"/>
    </source>
</evidence>
<accession>A0ABR4NP00</accession>
<dbReference type="SUPFAM" id="SSF50978">
    <property type="entry name" value="WD40 repeat-like"/>
    <property type="match status" value="1"/>
</dbReference>
<organism evidence="2 3">
    <name type="scientific">Nakaseomyces bracarensis</name>
    <dbReference type="NCBI Taxonomy" id="273131"/>
    <lineage>
        <taxon>Eukaryota</taxon>
        <taxon>Fungi</taxon>
        <taxon>Dikarya</taxon>
        <taxon>Ascomycota</taxon>
        <taxon>Saccharomycotina</taxon>
        <taxon>Saccharomycetes</taxon>
        <taxon>Saccharomycetales</taxon>
        <taxon>Saccharomycetaceae</taxon>
        <taxon>Nakaseomyces</taxon>
    </lineage>
</organism>
<gene>
    <name evidence="2" type="ORF">RNJ44_01859</name>
</gene>
<feature type="region of interest" description="Disordered" evidence="1">
    <location>
        <begin position="145"/>
        <end position="169"/>
    </location>
</feature>
<keyword evidence="3" id="KW-1185">Reference proteome</keyword>
<evidence type="ECO:0000256" key="1">
    <source>
        <dbReference type="SAM" id="MobiDB-lite"/>
    </source>
</evidence>
<comment type="caution">
    <text evidence="2">The sequence shown here is derived from an EMBL/GenBank/DDBJ whole genome shotgun (WGS) entry which is preliminary data.</text>
</comment>
<dbReference type="EMBL" id="JBEVYD010000011">
    <property type="protein sequence ID" value="KAL3229723.1"/>
    <property type="molecule type" value="Genomic_DNA"/>
</dbReference>
<reference evidence="2 3" key="1">
    <citation type="submission" date="2024-05" db="EMBL/GenBank/DDBJ databases">
        <title>Long read based assembly of the Candida bracarensis genome reveals expanded adhesin content.</title>
        <authorList>
            <person name="Marcet-Houben M."/>
            <person name="Ksiezopolska E."/>
            <person name="Gabaldon T."/>
        </authorList>
    </citation>
    <scope>NUCLEOTIDE SEQUENCE [LARGE SCALE GENOMIC DNA]</scope>
    <source>
        <strain evidence="2 3">CBM6</strain>
    </source>
</reference>
<proteinExistence type="predicted"/>
<evidence type="ECO:0000313" key="3">
    <source>
        <dbReference type="Proteomes" id="UP001623330"/>
    </source>
</evidence>
<sequence length="687" mass="77446">MDLVQKLRDTVLFLPSDLVDGEVKYGVIEDACILSCSCIVSETVVSKLVICPVCNSESPELVGICSPLRDLYKQLVDFEQRLMEHRDTTKTIPTKTESETYSRGEVSSMDNLLPPITKKLEFFDIGGSAVEYQAFPTITKDESNYTKSMDTAPPYSTDIGDSRNGSDESGTIQTQSLMHLFHSIASRMNNTDEEDDEVNLITETKQINKKLPGEVEEEENYRILDNVSNTRTVPISQENISYSNLMTGNEIQSKLDFANNRNSLEHTNTGNSLMSVDEKSELYFVNCFPMYRKRYQFNTHSKFNIIKTKSKYFTNTAISPDCSMFAMISESKWEVYKINKTSHGIEAPILLCCDKSNGQYGPNFNELKKSSTKVKPQDNYFQQYYCKMSNDYLVISGSGNQFRVLSLQNRGEIIYVYKSSFPIRCIDIDPASKIIAYGITGKERNTGAEQALIAFHQIINNKVTSEPEFLTPVTITLPYKDPINTIQISNDGKYISCSTALESRFLIISVERPKEPRLLMKSLRTIDSSLESEGITDTKLFNGDPNIMCVTSAAFNSPPIVINTRINNKKNGVRTVAQPTMIMRLNELGSQIHKCEVSPRNDAIAFLDKNGSVYIMSTPAIMDNEKRRVALVDIVANSHRAYESASLRFSPEGHQLYLVDRKGILYVEDFAAGQPQDLDITRCKQIE</sequence>
<dbReference type="Gene3D" id="2.130.10.10">
    <property type="entry name" value="YVTN repeat-like/Quinoprotein amine dehydrogenase"/>
    <property type="match status" value="1"/>
</dbReference>
<name>A0ABR4NP00_9SACH</name>